<dbReference type="GO" id="GO:0003855">
    <property type="term" value="F:3-dehydroquinate dehydratase activity"/>
    <property type="evidence" value="ECO:0007669"/>
    <property type="project" value="UniProtKB-EC"/>
</dbReference>
<evidence type="ECO:0000313" key="5">
    <source>
        <dbReference type="EMBL" id="SLM94372.1"/>
    </source>
</evidence>
<keyword evidence="4" id="KW-0704">Schiff base</keyword>
<dbReference type="Pfam" id="PF01487">
    <property type="entry name" value="DHquinase_I"/>
    <property type="match status" value="1"/>
</dbReference>
<dbReference type="PANTHER" id="PTHR43699:SF1">
    <property type="entry name" value="3-DEHYDROQUINATE DEHYDRATASE"/>
    <property type="match status" value="1"/>
</dbReference>
<evidence type="ECO:0000313" key="6">
    <source>
        <dbReference type="Proteomes" id="UP000195981"/>
    </source>
</evidence>
<protein>
    <recommendedName>
        <fullName evidence="2">3-dehydroquinate dehydratase</fullName>
        <ecNumber evidence="2">4.2.1.10</ecNumber>
    </recommendedName>
</protein>
<proteinExistence type="predicted"/>
<evidence type="ECO:0000256" key="2">
    <source>
        <dbReference type="ARBA" id="ARBA00012060"/>
    </source>
</evidence>
<evidence type="ECO:0000256" key="1">
    <source>
        <dbReference type="ARBA" id="ARBA00001864"/>
    </source>
</evidence>
<dbReference type="InterPro" id="IPR050146">
    <property type="entry name" value="Type-I_3-dehydroquinase"/>
</dbReference>
<dbReference type="InterPro" id="IPR013785">
    <property type="entry name" value="Aldolase_TIM"/>
</dbReference>
<dbReference type="Gene3D" id="3.20.20.70">
    <property type="entry name" value="Aldolase class I"/>
    <property type="match status" value="1"/>
</dbReference>
<name>A0A1X6X5T5_9MICO</name>
<accession>A0A1X6X5T5</accession>
<sequence>MRDHDPSAALALVRSVITCRGADLVDIEALREGLDASEAIAEARGRGVRVIASHHDFAGTPGSEEMLAIIAALRGTGADVAKLAVMPQEPEDVIRLLRASTVAAGGSAGPLVAIAMGSLGAVTRLSGRSFGSCATFAALGRASAPGQIALEHVLAVLDAIERDR</sequence>
<dbReference type="Proteomes" id="UP000195981">
    <property type="component" value="Unassembled WGS sequence"/>
</dbReference>
<dbReference type="AlphaFoldDB" id="A0A1X6X5T5"/>
<evidence type="ECO:0000256" key="3">
    <source>
        <dbReference type="ARBA" id="ARBA00023239"/>
    </source>
</evidence>
<evidence type="ECO:0000256" key="4">
    <source>
        <dbReference type="ARBA" id="ARBA00023270"/>
    </source>
</evidence>
<gene>
    <name evidence="5" type="ORF">FM110_11175</name>
</gene>
<dbReference type="EC" id="4.2.1.10" evidence="2"/>
<organism evidence="5 6">
    <name type="scientific">Brachybacterium nesterenkovii</name>
    <dbReference type="NCBI Taxonomy" id="47847"/>
    <lineage>
        <taxon>Bacteria</taxon>
        <taxon>Bacillati</taxon>
        <taxon>Actinomycetota</taxon>
        <taxon>Actinomycetes</taxon>
        <taxon>Micrococcales</taxon>
        <taxon>Dermabacteraceae</taxon>
        <taxon>Brachybacterium</taxon>
    </lineage>
</organism>
<keyword evidence="6" id="KW-1185">Reference proteome</keyword>
<reference evidence="5 6" key="1">
    <citation type="submission" date="2017-02" db="EMBL/GenBank/DDBJ databases">
        <authorList>
            <person name="Peterson S.W."/>
        </authorList>
    </citation>
    <scope>NUCLEOTIDE SEQUENCE [LARGE SCALE GENOMIC DNA]</scope>
    <source>
        <strain evidence="5 6">CIP104813</strain>
    </source>
</reference>
<keyword evidence="3 5" id="KW-0456">Lyase</keyword>
<dbReference type="GO" id="GO:0046279">
    <property type="term" value="P:3,4-dihydroxybenzoate biosynthetic process"/>
    <property type="evidence" value="ECO:0007669"/>
    <property type="project" value="TreeGrafter"/>
</dbReference>
<dbReference type="CDD" id="cd00502">
    <property type="entry name" value="DHQase_I"/>
    <property type="match status" value="1"/>
</dbReference>
<dbReference type="PANTHER" id="PTHR43699">
    <property type="entry name" value="3-DEHYDROQUINATE DEHYDRATASE"/>
    <property type="match status" value="1"/>
</dbReference>
<dbReference type="SUPFAM" id="SSF51569">
    <property type="entry name" value="Aldolase"/>
    <property type="match status" value="1"/>
</dbReference>
<comment type="catalytic activity">
    <reaction evidence="1">
        <text>3-dehydroquinate = 3-dehydroshikimate + H2O</text>
        <dbReference type="Rhea" id="RHEA:21096"/>
        <dbReference type="ChEBI" id="CHEBI:15377"/>
        <dbReference type="ChEBI" id="CHEBI:16630"/>
        <dbReference type="ChEBI" id="CHEBI:32364"/>
        <dbReference type="EC" id="4.2.1.10"/>
    </reaction>
</comment>
<dbReference type="InterPro" id="IPR001381">
    <property type="entry name" value="DHquinase_I"/>
</dbReference>
<dbReference type="EMBL" id="FWFG01000099">
    <property type="protein sequence ID" value="SLM94372.1"/>
    <property type="molecule type" value="Genomic_DNA"/>
</dbReference>